<sequence length="170" mass="19665">MMIKITPDLYASKQQRFANYLIDLIINLLLFYGIFFGIIYLSYIFLEDTTSIDLFIYELDNVNPILDRIITAIIMALLYFTFETLLKGRTIGKYATKTKVVLEDGTSPKPIDYLKRSFSRMIPFEALSFLGSEGRGWHDTISNTYVVDVKAFELRLKSESELEQLGKPQF</sequence>
<name>A0A9X1L4M5_9FLAO</name>
<feature type="transmembrane region" description="Helical" evidence="6">
    <location>
        <begin position="65"/>
        <end position="86"/>
    </location>
</feature>
<reference evidence="8" key="1">
    <citation type="submission" date="2021-10" db="EMBL/GenBank/DDBJ databases">
        <title>Tamlana sargassums sp. nov., and Tamlana laminarinivorans sp. nov., two new bacteria isolated from the brown alga.</title>
        <authorList>
            <person name="Li J."/>
        </authorList>
    </citation>
    <scope>NUCLEOTIDE SEQUENCE</scope>
    <source>
        <strain evidence="8">PT2-4</strain>
    </source>
</reference>
<comment type="subcellular location">
    <subcellularLocation>
        <location evidence="1">Cell membrane</location>
        <topology evidence="1">Multi-pass membrane protein</topology>
    </subcellularLocation>
</comment>
<dbReference type="PANTHER" id="PTHR36115">
    <property type="entry name" value="PROLINE-RICH ANTIGEN HOMOLOG-RELATED"/>
    <property type="match status" value="1"/>
</dbReference>
<dbReference type="RefSeq" id="WP_226542410.1">
    <property type="nucleotide sequence ID" value="NZ_JAJAPW010000002.1"/>
</dbReference>
<evidence type="ECO:0000259" key="7">
    <source>
        <dbReference type="Pfam" id="PF06271"/>
    </source>
</evidence>
<dbReference type="InterPro" id="IPR010432">
    <property type="entry name" value="RDD"/>
</dbReference>
<feature type="transmembrane region" description="Helical" evidence="6">
    <location>
        <begin position="20"/>
        <end position="45"/>
    </location>
</feature>
<dbReference type="InterPro" id="IPR051791">
    <property type="entry name" value="Pra-immunoreactive"/>
</dbReference>
<keyword evidence="4 6" id="KW-1133">Transmembrane helix</keyword>
<dbReference type="GO" id="GO:0005886">
    <property type="term" value="C:plasma membrane"/>
    <property type="evidence" value="ECO:0007669"/>
    <property type="project" value="UniProtKB-SubCell"/>
</dbReference>
<dbReference type="Proteomes" id="UP001139199">
    <property type="component" value="Unassembled WGS sequence"/>
</dbReference>
<evidence type="ECO:0000256" key="4">
    <source>
        <dbReference type="ARBA" id="ARBA00022989"/>
    </source>
</evidence>
<dbReference type="PANTHER" id="PTHR36115:SF4">
    <property type="entry name" value="MEMBRANE PROTEIN"/>
    <property type="match status" value="1"/>
</dbReference>
<evidence type="ECO:0000256" key="5">
    <source>
        <dbReference type="ARBA" id="ARBA00023136"/>
    </source>
</evidence>
<dbReference type="AlphaFoldDB" id="A0A9X1L4M5"/>
<gene>
    <name evidence="8" type="ORF">LG649_06450</name>
</gene>
<keyword evidence="2" id="KW-1003">Cell membrane</keyword>
<evidence type="ECO:0000313" key="9">
    <source>
        <dbReference type="Proteomes" id="UP001139199"/>
    </source>
</evidence>
<feature type="domain" description="RDD" evidence="7">
    <location>
        <begin position="10"/>
        <end position="129"/>
    </location>
</feature>
<dbReference type="Pfam" id="PF06271">
    <property type="entry name" value="RDD"/>
    <property type="match status" value="1"/>
</dbReference>
<accession>A0A9X1L4M5</accession>
<evidence type="ECO:0000256" key="2">
    <source>
        <dbReference type="ARBA" id="ARBA00022475"/>
    </source>
</evidence>
<evidence type="ECO:0000256" key="1">
    <source>
        <dbReference type="ARBA" id="ARBA00004651"/>
    </source>
</evidence>
<evidence type="ECO:0000313" key="8">
    <source>
        <dbReference type="EMBL" id="MCB4798476.1"/>
    </source>
</evidence>
<proteinExistence type="predicted"/>
<protein>
    <submittedName>
        <fullName evidence="8">RDD family protein</fullName>
    </submittedName>
</protein>
<evidence type="ECO:0000256" key="6">
    <source>
        <dbReference type="SAM" id="Phobius"/>
    </source>
</evidence>
<organism evidence="8 9">
    <name type="scientific">Neotamlana laminarinivorans</name>
    <dbReference type="NCBI Taxonomy" id="2883124"/>
    <lineage>
        <taxon>Bacteria</taxon>
        <taxon>Pseudomonadati</taxon>
        <taxon>Bacteroidota</taxon>
        <taxon>Flavobacteriia</taxon>
        <taxon>Flavobacteriales</taxon>
        <taxon>Flavobacteriaceae</taxon>
        <taxon>Neotamlana</taxon>
    </lineage>
</organism>
<keyword evidence="9" id="KW-1185">Reference proteome</keyword>
<keyword evidence="5 6" id="KW-0472">Membrane</keyword>
<keyword evidence="3 6" id="KW-0812">Transmembrane</keyword>
<dbReference type="EMBL" id="JAJAPW010000002">
    <property type="protein sequence ID" value="MCB4798476.1"/>
    <property type="molecule type" value="Genomic_DNA"/>
</dbReference>
<evidence type="ECO:0000256" key="3">
    <source>
        <dbReference type="ARBA" id="ARBA00022692"/>
    </source>
</evidence>
<comment type="caution">
    <text evidence="8">The sequence shown here is derived from an EMBL/GenBank/DDBJ whole genome shotgun (WGS) entry which is preliminary data.</text>
</comment>